<accession>A0A4C1T3M0</accession>
<evidence type="ECO:0000313" key="2">
    <source>
        <dbReference type="Proteomes" id="UP000299102"/>
    </source>
</evidence>
<keyword evidence="2" id="KW-1185">Reference proteome</keyword>
<dbReference type="AlphaFoldDB" id="A0A4C1T3M0"/>
<sequence length="175" mass="19638">MNEIVLMRPAPALASSSVKYSNARGREKERYTKVESRREKEIRKSKPRAVISSELLITFVQNTKFRDSKLTNEALRSRCRRWQINQNLKSSALYVAAASLIVPGPVCNFLSESGERQLYGQRESHKIRCNVTEPVRRRGPYGPAASLRDAAYPTPALAGVYNANGRQFILAIPTG</sequence>
<name>A0A4C1T3M0_EUMVA</name>
<evidence type="ECO:0000313" key="1">
    <source>
        <dbReference type="EMBL" id="GBP08170.1"/>
    </source>
</evidence>
<dbReference type="Proteomes" id="UP000299102">
    <property type="component" value="Unassembled WGS sequence"/>
</dbReference>
<proteinExistence type="predicted"/>
<protein>
    <submittedName>
        <fullName evidence="1">Uncharacterized protein</fullName>
    </submittedName>
</protein>
<reference evidence="1 2" key="1">
    <citation type="journal article" date="2019" name="Commun. Biol.">
        <title>The bagworm genome reveals a unique fibroin gene that provides high tensile strength.</title>
        <authorList>
            <person name="Kono N."/>
            <person name="Nakamura H."/>
            <person name="Ohtoshi R."/>
            <person name="Tomita M."/>
            <person name="Numata K."/>
            <person name="Arakawa K."/>
        </authorList>
    </citation>
    <scope>NUCLEOTIDE SEQUENCE [LARGE SCALE GENOMIC DNA]</scope>
</reference>
<comment type="caution">
    <text evidence="1">The sequence shown here is derived from an EMBL/GenBank/DDBJ whole genome shotgun (WGS) entry which is preliminary data.</text>
</comment>
<dbReference type="EMBL" id="BGZK01000029">
    <property type="protein sequence ID" value="GBP08170.1"/>
    <property type="molecule type" value="Genomic_DNA"/>
</dbReference>
<organism evidence="1 2">
    <name type="scientific">Eumeta variegata</name>
    <name type="common">Bagworm moth</name>
    <name type="synonym">Eumeta japonica</name>
    <dbReference type="NCBI Taxonomy" id="151549"/>
    <lineage>
        <taxon>Eukaryota</taxon>
        <taxon>Metazoa</taxon>
        <taxon>Ecdysozoa</taxon>
        <taxon>Arthropoda</taxon>
        <taxon>Hexapoda</taxon>
        <taxon>Insecta</taxon>
        <taxon>Pterygota</taxon>
        <taxon>Neoptera</taxon>
        <taxon>Endopterygota</taxon>
        <taxon>Lepidoptera</taxon>
        <taxon>Glossata</taxon>
        <taxon>Ditrysia</taxon>
        <taxon>Tineoidea</taxon>
        <taxon>Psychidae</taxon>
        <taxon>Oiketicinae</taxon>
        <taxon>Eumeta</taxon>
    </lineage>
</organism>
<gene>
    <name evidence="1" type="ORF">EVAR_2952_1</name>
</gene>